<dbReference type="PROSITE" id="PS51257">
    <property type="entry name" value="PROKAR_LIPOPROTEIN"/>
    <property type="match status" value="1"/>
</dbReference>
<name>A0A2M7G340_9BACT</name>
<comment type="caution">
    <text evidence="2">The sequence shown here is derived from an EMBL/GenBank/DDBJ whole genome shotgun (WGS) entry which is preliminary data.</text>
</comment>
<evidence type="ECO:0000313" key="3">
    <source>
        <dbReference type="Proteomes" id="UP000231019"/>
    </source>
</evidence>
<sequence>MSKWVLALGLFLCVGVACAAAQDAAQDSNSDAAYSSGSHDSQAGLKPQTGIWIDWKKREIHALGKGLGREGTEGSQQYLLALRAAKADALRRLAGVVYGLRLESGMSLDVWGQEHLVERKKIEGLIKGAQEVGEPKRQEDGSVEIRLVMPMEPLEALLASQLPRQ</sequence>
<proteinExistence type="predicted"/>
<dbReference type="EMBL" id="PFFQ01000039">
    <property type="protein sequence ID" value="PIW16229.1"/>
    <property type="molecule type" value="Genomic_DNA"/>
</dbReference>
<feature type="signal peptide" evidence="1">
    <location>
        <begin position="1"/>
        <end position="19"/>
    </location>
</feature>
<feature type="chain" id="PRO_5014811794" evidence="1">
    <location>
        <begin position="20"/>
        <end position="165"/>
    </location>
</feature>
<evidence type="ECO:0000256" key="1">
    <source>
        <dbReference type="SAM" id="SignalP"/>
    </source>
</evidence>
<keyword evidence="1" id="KW-0732">Signal</keyword>
<accession>A0A2M7G340</accession>
<protein>
    <submittedName>
        <fullName evidence="2">Uncharacterized protein</fullName>
    </submittedName>
</protein>
<dbReference type="Proteomes" id="UP000231019">
    <property type="component" value="Unassembled WGS sequence"/>
</dbReference>
<organism evidence="2 3">
    <name type="scientific">bacterium (Candidatus Blackallbacteria) CG17_big_fil_post_rev_8_21_14_2_50_48_46</name>
    <dbReference type="NCBI Taxonomy" id="2014261"/>
    <lineage>
        <taxon>Bacteria</taxon>
        <taxon>Candidatus Blackallbacteria</taxon>
    </lineage>
</organism>
<reference evidence="2 3" key="1">
    <citation type="submission" date="2017-09" db="EMBL/GenBank/DDBJ databases">
        <title>Depth-based differentiation of microbial function through sediment-hosted aquifers and enrichment of novel symbionts in the deep terrestrial subsurface.</title>
        <authorList>
            <person name="Probst A.J."/>
            <person name="Ladd B."/>
            <person name="Jarett J.K."/>
            <person name="Geller-Mcgrath D.E."/>
            <person name="Sieber C.M."/>
            <person name="Emerson J.B."/>
            <person name="Anantharaman K."/>
            <person name="Thomas B.C."/>
            <person name="Malmstrom R."/>
            <person name="Stieglmeier M."/>
            <person name="Klingl A."/>
            <person name="Woyke T."/>
            <person name="Ryan C.M."/>
            <person name="Banfield J.F."/>
        </authorList>
    </citation>
    <scope>NUCLEOTIDE SEQUENCE [LARGE SCALE GENOMIC DNA]</scope>
    <source>
        <strain evidence="2">CG17_big_fil_post_rev_8_21_14_2_50_48_46</strain>
    </source>
</reference>
<evidence type="ECO:0000313" key="2">
    <source>
        <dbReference type="EMBL" id="PIW16229.1"/>
    </source>
</evidence>
<gene>
    <name evidence="2" type="ORF">COW36_13945</name>
</gene>
<dbReference type="AlphaFoldDB" id="A0A2M7G340"/>